<reference evidence="1" key="1">
    <citation type="journal article" date="2020" name="mSystems">
        <title>Genome- and Community-Level Interaction Insights into Carbon Utilization and Element Cycling Functions of Hydrothermarchaeota in Hydrothermal Sediment.</title>
        <authorList>
            <person name="Zhou Z."/>
            <person name="Liu Y."/>
            <person name="Xu W."/>
            <person name="Pan J."/>
            <person name="Luo Z.H."/>
            <person name="Li M."/>
        </authorList>
    </citation>
    <scope>NUCLEOTIDE SEQUENCE [LARGE SCALE GENOMIC DNA]</scope>
    <source>
        <strain evidence="1">SpSt-381</strain>
    </source>
</reference>
<proteinExistence type="predicted"/>
<gene>
    <name evidence="1" type="ORF">ENR23_08510</name>
</gene>
<accession>A0A832IAG2</accession>
<comment type="caution">
    <text evidence="1">The sequence shown here is derived from an EMBL/GenBank/DDBJ whole genome shotgun (WGS) entry which is preliminary data.</text>
</comment>
<sequence>MDDRFLNDLNRAPRPEFARDLRRRLRAAEAAEPAVPAWRRAPALAAAAALAAVAALFAFPSVRAQAQSLLDLFRVRQFTAVEFDASRMERLRALDGKERGLFVFDREEVLQAPGEPVEQPSLAAAEAAVGFRVETPAHVPDGIQPGPVTTHGEGRVRLAVSEDRLRELLALLDLRDVEVPAGLDGRWIEVHKAPTVHQTFKGERSRVLLVQGPSPDVTLPPGVDLARLGEIGLRILGLDRDEARRVAAGIDWRSTLVVPVPANAGSFREVTVQGNRGLLVTMVGTNDQGRERREGATLLWTRGDRVFALAGNVDSRRLVEMAESLR</sequence>
<organism evidence="1">
    <name type="scientific">Eiseniibacteriota bacterium</name>
    <dbReference type="NCBI Taxonomy" id="2212470"/>
    <lineage>
        <taxon>Bacteria</taxon>
        <taxon>Candidatus Eiseniibacteriota</taxon>
    </lineage>
</organism>
<dbReference type="EMBL" id="DSQF01000018">
    <property type="protein sequence ID" value="HGZ43452.1"/>
    <property type="molecule type" value="Genomic_DNA"/>
</dbReference>
<name>A0A832IAG2_UNCEI</name>
<evidence type="ECO:0008006" key="2">
    <source>
        <dbReference type="Google" id="ProtNLM"/>
    </source>
</evidence>
<dbReference type="AlphaFoldDB" id="A0A832IAG2"/>
<protein>
    <recommendedName>
        <fullName evidence="2">DUF4367 domain-containing protein</fullName>
    </recommendedName>
</protein>
<evidence type="ECO:0000313" key="1">
    <source>
        <dbReference type="EMBL" id="HGZ43452.1"/>
    </source>
</evidence>